<feature type="transmembrane region" description="Helical" evidence="6">
    <location>
        <begin position="243"/>
        <end position="263"/>
    </location>
</feature>
<feature type="compositionally biased region" description="Polar residues" evidence="5">
    <location>
        <begin position="773"/>
        <end position="785"/>
    </location>
</feature>
<evidence type="ECO:0000256" key="1">
    <source>
        <dbReference type="ARBA" id="ARBA00004141"/>
    </source>
</evidence>
<organism evidence="8 9">
    <name type="scientific">Protomyces lactucae-debilis</name>
    <dbReference type="NCBI Taxonomy" id="2754530"/>
    <lineage>
        <taxon>Eukaryota</taxon>
        <taxon>Fungi</taxon>
        <taxon>Dikarya</taxon>
        <taxon>Ascomycota</taxon>
        <taxon>Taphrinomycotina</taxon>
        <taxon>Taphrinomycetes</taxon>
        <taxon>Taphrinales</taxon>
        <taxon>Protomycetaceae</taxon>
        <taxon>Protomyces</taxon>
    </lineage>
</organism>
<feature type="region of interest" description="Disordered" evidence="5">
    <location>
        <begin position="693"/>
        <end position="717"/>
    </location>
</feature>
<evidence type="ECO:0000313" key="8">
    <source>
        <dbReference type="EMBL" id="ORY76381.1"/>
    </source>
</evidence>
<keyword evidence="4 6" id="KW-0472">Membrane</keyword>
<feature type="region of interest" description="Disordered" evidence="5">
    <location>
        <begin position="1"/>
        <end position="35"/>
    </location>
</feature>
<feature type="transmembrane region" description="Helical" evidence="6">
    <location>
        <begin position="482"/>
        <end position="499"/>
    </location>
</feature>
<feature type="transmembrane region" description="Helical" evidence="6">
    <location>
        <begin position="193"/>
        <end position="214"/>
    </location>
</feature>
<feature type="transmembrane region" description="Helical" evidence="6">
    <location>
        <begin position="159"/>
        <end position="181"/>
    </location>
</feature>
<dbReference type="Proteomes" id="UP000193685">
    <property type="component" value="Unassembled WGS sequence"/>
</dbReference>
<keyword evidence="9" id="KW-1185">Reference proteome</keyword>
<dbReference type="InterPro" id="IPR011547">
    <property type="entry name" value="SLC26A/SulP_dom"/>
</dbReference>
<feature type="transmembrane region" description="Helical" evidence="6">
    <location>
        <begin position="401"/>
        <end position="420"/>
    </location>
</feature>
<feature type="domain" description="STAS" evidence="7">
    <location>
        <begin position="540"/>
        <end position="668"/>
    </location>
</feature>
<dbReference type="SUPFAM" id="SSF52091">
    <property type="entry name" value="SpoIIaa-like"/>
    <property type="match status" value="1"/>
</dbReference>
<feature type="transmembrane region" description="Helical" evidence="6">
    <location>
        <begin position="275"/>
        <end position="298"/>
    </location>
</feature>
<dbReference type="InterPro" id="IPR036513">
    <property type="entry name" value="STAS_dom_sf"/>
</dbReference>
<evidence type="ECO:0000259" key="7">
    <source>
        <dbReference type="PROSITE" id="PS50801"/>
    </source>
</evidence>
<feature type="region of interest" description="Disordered" evidence="5">
    <location>
        <begin position="583"/>
        <end position="608"/>
    </location>
</feature>
<evidence type="ECO:0000313" key="9">
    <source>
        <dbReference type="Proteomes" id="UP000193685"/>
    </source>
</evidence>
<gene>
    <name evidence="8" type="ORF">BCR37DRAFT_165826</name>
</gene>
<dbReference type="GO" id="GO:0055085">
    <property type="term" value="P:transmembrane transport"/>
    <property type="evidence" value="ECO:0007669"/>
    <property type="project" value="InterPro"/>
</dbReference>
<feature type="compositionally biased region" description="Low complexity" evidence="5">
    <location>
        <begin position="24"/>
        <end position="35"/>
    </location>
</feature>
<keyword evidence="3 6" id="KW-1133">Transmembrane helix</keyword>
<comment type="subcellular location">
    <subcellularLocation>
        <location evidence="1">Membrane</location>
        <topology evidence="1">Multi-pass membrane protein</topology>
    </subcellularLocation>
</comment>
<dbReference type="OrthoDB" id="288203at2759"/>
<feature type="compositionally biased region" description="Basic and acidic residues" evidence="5">
    <location>
        <begin position="599"/>
        <end position="608"/>
    </location>
</feature>
<dbReference type="PROSITE" id="PS50801">
    <property type="entry name" value="STAS"/>
    <property type="match status" value="1"/>
</dbReference>
<feature type="compositionally biased region" description="Polar residues" evidence="5">
    <location>
        <begin position="707"/>
        <end position="717"/>
    </location>
</feature>
<feature type="transmembrane region" description="Helical" evidence="6">
    <location>
        <begin position="456"/>
        <end position="476"/>
    </location>
</feature>
<evidence type="ECO:0000256" key="2">
    <source>
        <dbReference type="ARBA" id="ARBA00022692"/>
    </source>
</evidence>
<name>A0A1Y2EXN5_PROLT</name>
<evidence type="ECO:0000256" key="6">
    <source>
        <dbReference type="SAM" id="Phobius"/>
    </source>
</evidence>
<dbReference type="InterPro" id="IPR001902">
    <property type="entry name" value="SLC26A/SulP_fam"/>
</dbReference>
<dbReference type="CDD" id="cd07042">
    <property type="entry name" value="STAS_SulP_like_sulfate_transporter"/>
    <property type="match status" value="1"/>
</dbReference>
<dbReference type="PANTHER" id="PTHR11814">
    <property type="entry name" value="SULFATE TRANSPORTER"/>
    <property type="match status" value="1"/>
</dbReference>
<sequence>MIAEKARSLFQDKEGEARRQQVASSYPESLPPSYLEPEPTVPDFFRSVLPHPAKQAKSYLISLFPIATWIYRYNARWFAGDLVAGLTVGAVVIPQGMAYAKIATLAPEFGLYSSFVGVSLYFMFATSKDITIGPVAVMSALVGDILAEAKKTHPDVPGHVIASALAVICGVIVTAMGLLRLGFIVDFIPIPSIAAFMTGSAISIIAGQVPALLGNNTANKFSTRGPAYRVIIDTLKHLPDSTLNAAFGFSALALLYAIKWGFGYAAKKYPNRAKLYFFLNTLRTAFVLLLFTMISWLVNRNHRKNPKISILKTVPRGFQNIGVPQVTGDIVSSFASKLPSAVIVLLIEHIAISKSFGRINNYVINPDQELIAIGITNCFGPFFGAYPATGSFSRTAIKSKAGVRTPLAGVITAILVVVAIYALTPVFYYISNASLAAVIIHAVADLVSTPKAILNFWQVSPIEFVIFWAGVLVTIFSSIENGIYVTVAVSAAVLLFRIAKSRGSFVGAVKIGTIKVHDSKVGYPRNIYVPLDHSDGLNPLVKPVSPPDGIFIYRFNEGFLYPNANHFTDHMVAQIKEGTRPGQLNPYGSLGDRPWNDPGPRHPDRSLMDKDTRPLLRAVILDFSGVPHLDLTGLQTLIDTRNVLDRHASRPVQWRFVGISNPWIKRALVKGNFGVGEDRDLSVFSVAHMENASDQWTQGKPHDTESGIEQVTTQRSSARPRVSYLPLLSIDRPYFAADIDEAIRAVEETSVVTHPLDKRTSSEASDERDAEASGSSSSKRTSQDQAYFVAKE</sequence>
<feature type="transmembrane region" description="Helical" evidence="6">
    <location>
        <begin position="105"/>
        <end position="124"/>
    </location>
</feature>
<dbReference type="AlphaFoldDB" id="A0A1Y2EXN5"/>
<dbReference type="EMBL" id="MCFI01000023">
    <property type="protein sequence ID" value="ORY76381.1"/>
    <property type="molecule type" value="Genomic_DNA"/>
</dbReference>
<dbReference type="GeneID" id="63782821"/>
<feature type="transmembrane region" description="Helical" evidence="6">
    <location>
        <begin position="130"/>
        <end position="147"/>
    </location>
</feature>
<feature type="compositionally biased region" description="Basic and acidic residues" evidence="5">
    <location>
        <begin position="755"/>
        <end position="771"/>
    </location>
</feature>
<dbReference type="Pfam" id="PF00916">
    <property type="entry name" value="Sulfate_transp"/>
    <property type="match status" value="1"/>
</dbReference>
<dbReference type="Pfam" id="PF01740">
    <property type="entry name" value="STAS"/>
    <property type="match status" value="1"/>
</dbReference>
<dbReference type="GO" id="GO:0016020">
    <property type="term" value="C:membrane"/>
    <property type="evidence" value="ECO:0007669"/>
    <property type="project" value="UniProtKB-SubCell"/>
</dbReference>
<evidence type="ECO:0000256" key="5">
    <source>
        <dbReference type="SAM" id="MobiDB-lite"/>
    </source>
</evidence>
<dbReference type="InterPro" id="IPR002645">
    <property type="entry name" value="STAS_dom"/>
</dbReference>
<feature type="transmembrane region" description="Helical" evidence="6">
    <location>
        <begin position="77"/>
        <end position="93"/>
    </location>
</feature>
<dbReference type="OMA" id="TRGESMF"/>
<proteinExistence type="predicted"/>
<evidence type="ECO:0000256" key="4">
    <source>
        <dbReference type="ARBA" id="ARBA00023136"/>
    </source>
</evidence>
<dbReference type="RefSeq" id="XP_040722644.1">
    <property type="nucleotide sequence ID" value="XM_040866222.1"/>
</dbReference>
<dbReference type="Gene3D" id="3.30.750.24">
    <property type="entry name" value="STAS domain"/>
    <property type="match status" value="1"/>
</dbReference>
<feature type="region of interest" description="Disordered" evidence="5">
    <location>
        <begin position="753"/>
        <end position="792"/>
    </location>
</feature>
<accession>A0A1Y2EXN5</accession>
<protein>
    <submittedName>
        <fullName evidence="8">Sulfate permease</fullName>
    </submittedName>
</protein>
<evidence type="ECO:0000256" key="3">
    <source>
        <dbReference type="ARBA" id="ARBA00022989"/>
    </source>
</evidence>
<feature type="compositionally biased region" description="Basic and acidic residues" evidence="5">
    <location>
        <begin position="1"/>
        <end position="19"/>
    </location>
</feature>
<dbReference type="STRING" id="56484.A0A1Y2EXN5"/>
<dbReference type="NCBIfam" id="TIGR00815">
    <property type="entry name" value="sulP"/>
    <property type="match status" value="1"/>
</dbReference>
<reference evidence="8 9" key="1">
    <citation type="submission" date="2016-07" db="EMBL/GenBank/DDBJ databases">
        <title>Pervasive Adenine N6-methylation of Active Genes in Fungi.</title>
        <authorList>
            <consortium name="DOE Joint Genome Institute"/>
            <person name="Mondo S.J."/>
            <person name="Dannebaum R.O."/>
            <person name="Kuo R.C."/>
            <person name="Labutti K."/>
            <person name="Haridas S."/>
            <person name="Kuo A."/>
            <person name="Salamov A."/>
            <person name="Ahrendt S.R."/>
            <person name="Lipzen A."/>
            <person name="Sullivan W."/>
            <person name="Andreopoulos W.B."/>
            <person name="Clum A."/>
            <person name="Lindquist E."/>
            <person name="Daum C."/>
            <person name="Ramamoorthy G.K."/>
            <person name="Gryganskyi A."/>
            <person name="Culley D."/>
            <person name="Magnuson J.K."/>
            <person name="James T.Y."/>
            <person name="O'Malley M.A."/>
            <person name="Stajich J.E."/>
            <person name="Spatafora J.W."/>
            <person name="Visel A."/>
            <person name="Grigoriev I.V."/>
        </authorList>
    </citation>
    <scope>NUCLEOTIDE SEQUENCE [LARGE SCALE GENOMIC DNA]</scope>
    <source>
        <strain evidence="8 9">12-1054</strain>
    </source>
</reference>
<comment type="caution">
    <text evidence="8">The sequence shown here is derived from an EMBL/GenBank/DDBJ whole genome shotgun (WGS) entry which is preliminary data.</text>
</comment>
<keyword evidence="2 6" id="KW-0812">Transmembrane</keyword>